<reference evidence="6" key="1">
    <citation type="submission" date="2018-09" db="EMBL/GenBank/DDBJ databases">
        <authorList>
            <person name="Kim I."/>
        </authorList>
    </citation>
    <scope>NUCLEOTIDE SEQUENCE [LARGE SCALE GENOMIC DNA]</scope>
    <source>
        <strain evidence="6">DD4a</strain>
    </source>
</reference>
<organism evidence="5 6">
    <name type="scientific">Amnibacterium setariae</name>
    <dbReference type="NCBI Taxonomy" id="2306585"/>
    <lineage>
        <taxon>Bacteria</taxon>
        <taxon>Bacillati</taxon>
        <taxon>Actinomycetota</taxon>
        <taxon>Actinomycetes</taxon>
        <taxon>Micrococcales</taxon>
        <taxon>Microbacteriaceae</taxon>
        <taxon>Amnibacterium</taxon>
    </lineage>
</organism>
<keyword evidence="2" id="KW-0812">Transmembrane</keyword>
<feature type="transmembrane region" description="Helical" evidence="2">
    <location>
        <begin position="115"/>
        <end position="140"/>
    </location>
</feature>
<gene>
    <name evidence="5" type="ORF">D1781_16925</name>
</gene>
<feature type="transmembrane region" description="Helical" evidence="2">
    <location>
        <begin position="209"/>
        <end position="228"/>
    </location>
</feature>
<feature type="transmembrane region" description="Helical" evidence="2">
    <location>
        <begin position="186"/>
        <end position="202"/>
    </location>
</feature>
<keyword evidence="5" id="KW-0808">Transferase</keyword>
<dbReference type="GO" id="GO:0009103">
    <property type="term" value="P:lipopolysaccharide biosynthetic process"/>
    <property type="evidence" value="ECO:0007669"/>
    <property type="project" value="TreeGrafter"/>
</dbReference>
<dbReference type="AlphaFoldDB" id="A0A3A1TZZ0"/>
<dbReference type="EMBL" id="QXTG01000003">
    <property type="protein sequence ID" value="RIX26600.1"/>
    <property type="molecule type" value="Genomic_DNA"/>
</dbReference>
<evidence type="ECO:0000256" key="1">
    <source>
        <dbReference type="SAM" id="MobiDB-lite"/>
    </source>
</evidence>
<dbReference type="Pfam" id="PF19040">
    <property type="entry name" value="SGNH"/>
    <property type="match status" value="1"/>
</dbReference>
<evidence type="ECO:0000256" key="2">
    <source>
        <dbReference type="SAM" id="Phobius"/>
    </source>
</evidence>
<keyword evidence="2" id="KW-1133">Transmembrane helix</keyword>
<evidence type="ECO:0000313" key="5">
    <source>
        <dbReference type="EMBL" id="RIX26600.1"/>
    </source>
</evidence>
<evidence type="ECO:0000313" key="6">
    <source>
        <dbReference type="Proteomes" id="UP000265742"/>
    </source>
</evidence>
<feature type="domain" description="SGNH" evidence="4">
    <location>
        <begin position="493"/>
        <end position="719"/>
    </location>
</feature>
<dbReference type="InterPro" id="IPR050879">
    <property type="entry name" value="Acyltransferase_3"/>
</dbReference>
<accession>A0A3A1TZZ0</accession>
<comment type="caution">
    <text evidence="5">The sequence shown here is derived from an EMBL/GenBank/DDBJ whole genome shotgun (WGS) entry which is preliminary data.</text>
</comment>
<dbReference type="GO" id="GO:0016020">
    <property type="term" value="C:membrane"/>
    <property type="evidence" value="ECO:0007669"/>
    <property type="project" value="TreeGrafter"/>
</dbReference>
<feature type="compositionally biased region" description="Basic and acidic residues" evidence="1">
    <location>
        <begin position="39"/>
        <end position="48"/>
    </location>
</feature>
<feature type="transmembrane region" description="Helical" evidence="2">
    <location>
        <begin position="358"/>
        <end position="379"/>
    </location>
</feature>
<dbReference type="PANTHER" id="PTHR23028">
    <property type="entry name" value="ACETYLTRANSFERASE"/>
    <property type="match status" value="1"/>
</dbReference>
<name>A0A3A1TZZ0_9MICO</name>
<keyword evidence="2" id="KW-0472">Membrane</keyword>
<dbReference type="Pfam" id="PF01757">
    <property type="entry name" value="Acyl_transf_3"/>
    <property type="match status" value="1"/>
</dbReference>
<evidence type="ECO:0000259" key="3">
    <source>
        <dbReference type="Pfam" id="PF01757"/>
    </source>
</evidence>
<feature type="transmembrane region" description="Helical" evidence="2">
    <location>
        <begin position="327"/>
        <end position="352"/>
    </location>
</feature>
<feature type="transmembrane region" description="Helical" evidence="2">
    <location>
        <begin position="400"/>
        <end position="419"/>
    </location>
</feature>
<dbReference type="InterPro" id="IPR043968">
    <property type="entry name" value="SGNH"/>
</dbReference>
<feature type="transmembrane region" description="Helical" evidence="2">
    <location>
        <begin position="248"/>
        <end position="264"/>
    </location>
</feature>
<dbReference type="Proteomes" id="UP000265742">
    <property type="component" value="Unassembled WGS sequence"/>
</dbReference>
<sequence length="730" mass="78149">MLDPVRVTLTAPAPTIEAGVVDGTPSLGNGSLPSPSPRQRHDSGGRRRDVQGLRAVAVIAVLGDHLFERPSGGYLGVDIFFVISGFLITGLLLREYSKTGRIDLPRFYKRRIKRTLPVAWVVLLFTLIAGSFVLSVYGFAQLWPAAVSAGAFWSNWQLIGVGADYLHATDAPSAVQHYWSLAVEEQFYLIWPALLLGALVLARRPRLRAVPVAVLTTIGVASLVWAAAETAAHPLSAYFSTLTRGWELLAGAGLAFAAPLLVRLPAVLRPWLAWCGFAMIIGGVVVATPDSPFPFPWALVPVLGTAVVIAAGAGGSDTQVWPLTNGLAQSIGAISYSIYLWHFPVAVFVQALHPAPGLLVHGVELLLVLLLSVLSYRLVEVPFRTGSWHRPRFPRPSRRSVIAVVGGIAASSLIVTALVETRSRPVAVSVSTAGYFDEQPTPAGATRGRLITEALRATSWPRLTPDDQQLGEGARVPEWTRDGCLNAFGPEATASRCVYGEPEARRTVIVYGDSVALSYVPGIRAALAGRGWRIKVLTSGQCPAVMVGVTQGDGSPYPQCDEYREWALQRMKRERPELVVMVSSYLSLDRLASGSRDLAAAAEWTSRTTSTVKRLEGVAHRLLVLDAPPIEASPQSCKTGLTTPQDCVTGVPENWKRAADAQHAGARLAGLPSASYPSTLPWFCSSEGVCPSFVADVVTLADGMHLTDAGSRQLAPLLREAVQRAVGDAA</sequence>
<dbReference type="GO" id="GO:0016747">
    <property type="term" value="F:acyltransferase activity, transferring groups other than amino-acyl groups"/>
    <property type="evidence" value="ECO:0007669"/>
    <property type="project" value="InterPro"/>
</dbReference>
<feature type="transmembrane region" description="Helical" evidence="2">
    <location>
        <begin position="295"/>
        <end position="315"/>
    </location>
</feature>
<feature type="region of interest" description="Disordered" evidence="1">
    <location>
        <begin position="17"/>
        <end position="48"/>
    </location>
</feature>
<dbReference type="PANTHER" id="PTHR23028:SF53">
    <property type="entry name" value="ACYL_TRANSF_3 DOMAIN-CONTAINING PROTEIN"/>
    <property type="match status" value="1"/>
</dbReference>
<protein>
    <submittedName>
        <fullName evidence="5">Acyltransferase</fullName>
    </submittedName>
</protein>
<feature type="domain" description="Acyltransferase 3" evidence="3">
    <location>
        <begin position="50"/>
        <end position="372"/>
    </location>
</feature>
<feature type="transmembrane region" description="Helical" evidence="2">
    <location>
        <begin position="73"/>
        <end position="94"/>
    </location>
</feature>
<feature type="transmembrane region" description="Helical" evidence="2">
    <location>
        <begin position="271"/>
        <end position="289"/>
    </location>
</feature>
<proteinExistence type="predicted"/>
<keyword evidence="5" id="KW-0012">Acyltransferase</keyword>
<keyword evidence="6" id="KW-1185">Reference proteome</keyword>
<dbReference type="InterPro" id="IPR002656">
    <property type="entry name" value="Acyl_transf_3_dom"/>
</dbReference>
<evidence type="ECO:0000259" key="4">
    <source>
        <dbReference type="Pfam" id="PF19040"/>
    </source>
</evidence>